<organism evidence="1 2">
    <name type="scientific">Streptomyces albiflavescens</name>
    <dbReference type="NCBI Taxonomy" id="1623582"/>
    <lineage>
        <taxon>Bacteria</taxon>
        <taxon>Bacillati</taxon>
        <taxon>Actinomycetota</taxon>
        <taxon>Actinomycetes</taxon>
        <taxon>Kitasatosporales</taxon>
        <taxon>Streptomycetaceae</taxon>
        <taxon>Streptomyces</taxon>
    </lineage>
</organism>
<accession>A0A918D9P5</accession>
<dbReference type="EMBL" id="BMMM01000024">
    <property type="protein sequence ID" value="GGN90666.1"/>
    <property type="molecule type" value="Genomic_DNA"/>
</dbReference>
<name>A0A918D9P5_9ACTN</name>
<evidence type="ECO:0000313" key="2">
    <source>
        <dbReference type="Proteomes" id="UP000600365"/>
    </source>
</evidence>
<dbReference type="Proteomes" id="UP000600365">
    <property type="component" value="Unassembled WGS sequence"/>
</dbReference>
<keyword evidence="2" id="KW-1185">Reference proteome</keyword>
<proteinExistence type="predicted"/>
<evidence type="ECO:0000313" key="1">
    <source>
        <dbReference type="EMBL" id="GGN90666.1"/>
    </source>
</evidence>
<sequence length="158" mass="16651">MGFFGSFVIARCDGPLAELPAMSEAGGDLAWSVRDGAWQMVQLHGGGRPAASIVQDTRAPVLVALVFDSDVVAVEAASPKGPRWECTLAPEMAIDSYGAPEQVVEWNEAALEPALAWAREAGHEPDAEAVTAALSAEADPFAEDLVRELAKALGFRFA</sequence>
<comment type="caution">
    <text evidence="1">The sequence shown here is derived from an EMBL/GenBank/DDBJ whole genome shotgun (WGS) entry which is preliminary data.</text>
</comment>
<protein>
    <submittedName>
        <fullName evidence="1">Uncharacterized protein</fullName>
    </submittedName>
</protein>
<reference evidence="1 2" key="1">
    <citation type="journal article" date="2014" name="Int. J. Syst. Evol. Microbiol.">
        <title>Complete genome sequence of Corynebacterium casei LMG S-19264T (=DSM 44701T), isolated from a smear-ripened cheese.</title>
        <authorList>
            <consortium name="US DOE Joint Genome Institute (JGI-PGF)"/>
            <person name="Walter F."/>
            <person name="Albersmeier A."/>
            <person name="Kalinowski J."/>
            <person name="Ruckert C."/>
        </authorList>
    </citation>
    <scope>NUCLEOTIDE SEQUENCE [LARGE SCALE GENOMIC DNA]</scope>
    <source>
        <strain evidence="1 2">CGMCC 4.7111</strain>
    </source>
</reference>
<gene>
    <name evidence="1" type="ORF">GCM10011579_086810</name>
</gene>
<dbReference type="AlphaFoldDB" id="A0A918D9P5"/>